<dbReference type="InterPro" id="IPR035236">
    <property type="entry name" value="ProQ_C"/>
</dbReference>
<name>A0ABY7HTR7_9GAMM</name>
<reference evidence="2" key="1">
    <citation type="submission" date="2022-12" db="EMBL/GenBank/DDBJ databases">
        <title>Complete genome sequence of an Australian strain of Rouxiella badensis DAR84756 and resolution of the R. badensis DSM100043 and R. chamberiensis DSM28324 genomes.</title>
        <authorList>
            <person name="Paul S."/>
            <person name="Anderson P.J."/>
            <person name="Maynard G."/>
            <person name="Dyall-Smith M."/>
            <person name="Kudinha T."/>
        </authorList>
    </citation>
    <scope>NUCLEOTIDE SEQUENCE</scope>
    <source>
        <strain evidence="2">DSM 28324</strain>
    </source>
</reference>
<accession>A0ABY7HTR7</accession>
<feature type="domain" description="RNA chaperone ProQ C-terminal" evidence="1">
    <location>
        <begin position="1"/>
        <end position="32"/>
    </location>
</feature>
<evidence type="ECO:0000313" key="2">
    <source>
        <dbReference type="EMBL" id="WAT02812.1"/>
    </source>
</evidence>
<protein>
    <recommendedName>
        <fullName evidence="1">RNA chaperone ProQ C-terminal domain-containing protein</fullName>
    </recommendedName>
</protein>
<dbReference type="Pfam" id="PF17516">
    <property type="entry name" value="ProQ_C"/>
    <property type="match status" value="1"/>
</dbReference>
<dbReference type="Proteomes" id="UP001164712">
    <property type="component" value="Chromosome"/>
</dbReference>
<proteinExistence type="predicted"/>
<dbReference type="RefSeq" id="WP_269128293.1">
    <property type="nucleotide sequence ID" value="NZ_CP114058.1"/>
</dbReference>
<keyword evidence="3" id="KW-1185">Reference proteome</keyword>
<gene>
    <name evidence="2" type="ORF">O1V66_10030</name>
</gene>
<organism evidence="2 3">
    <name type="scientific">Rouxiella chamberiensis</name>
    <dbReference type="NCBI Taxonomy" id="1513468"/>
    <lineage>
        <taxon>Bacteria</taxon>
        <taxon>Pseudomonadati</taxon>
        <taxon>Pseudomonadota</taxon>
        <taxon>Gammaproteobacteria</taxon>
        <taxon>Enterobacterales</taxon>
        <taxon>Yersiniaceae</taxon>
        <taxon>Rouxiella</taxon>
    </lineage>
</organism>
<dbReference type="EMBL" id="CP114058">
    <property type="protein sequence ID" value="WAT02812.1"/>
    <property type="molecule type" value="Genomic_DNA"/>
</dbReference>
<evidence type="ECO:0000313" key="3">
    <source>
        <dbReference type="Proteomes" id="UP001164712"/>
    </source>
</evidence>
<sequence length="32" mass="3499">MDATVLEIAKDGVRVQLSSGLAMIVRAEHLQF</sequence>
<evidence type="ECO:0000259" key="1">
    <source>
        <dbReference type="Pfam" id="PF17516"/>
    </source>
</evidence>